<dbReference type="EC" id="3.6.3.-" evidence="6"/>
<evidence type="ECO:0000256" key="1">
    <source>
        <dbReference type="ARBA" id="ARBA00005417"/>
    </source>
</evidence>
<dbReference type="InterPro" id="IPR027417">
    <property type="entry name" value="P-loop_NTPase"/>
</dbReference>
<dbReference type="OrthoDB" id="9795548at2"/>
<keyword evidence="4 6" id="KW-0067">ATP-binding</keyword>
<keyword evidence="6" id="KW-0378">Hydrolase</keyword>
<dbReference type="Proteomes" id="UP000320421">
    <property type="component" value="Chromosome"/>
</dbReference>
<evidence type="ECO:0000256" key="4">
    <source>
        <dbReference type="ARBA" id="ARBA00022840"/>
    </source>
</evidence>
<dbReference type="Pfam" id="PF00005">
    <property type="entry name" value="ABC_tran"/>
    <property type="match status" value="1"/>
</dbReference>
<evidence type="ECO:0000259" key="5">
    <source>
        <dbReference type="PROSITE" id="PS50893"/>
    </source>
</evidence>
<dbReference type="InterPro" id="IPR003593">
    <property type="entry name" value="AAA+_ATPase"/>
</dbReference>
<accession>A0A517PPG0</accession>
<feature type="domain" description="ABC transporter" evidence="5">
    <location>
        <begin position="12"/>
        <end position="242"/>
    </location>
</feature>
<protein>
    <submittedName>
        <fullName evidence="6">Putative ABC transporter ATP-binding protein YxlF</fullName>
        <ecNumber evidence="6">3.6.3.-</ecNumber>
    </submittedName>
</protein>
<dbReference type="SUPFAM" id="SSF52540">
    <property type="entry name" value="P-loop containing nucleoside triphosphate hydrolases"/>
    <property type="match status" value="1"/>
</dbReference>
<dbReference type="PANTHER" id="PTHR43335">
    <property type="entry name" value="ABC TRANSPORTER, ATP-BINDING PROTEIN"/>
    <property type="match status" value="1"/>
</dbReference>
<keyword evidence="2" id="KW-0813">Transport</keyword>
<sequence length="320" mass="35788">MINDQQNHPPVINIENVSHSFKGHRALQGISFQVHPQSLHGFVGPNGAGKTTTLKIICTLLQPQAGKVAVFGHDVRTAVKEIRRRIGFMPDHFSTYRQMTVFEYLDFFGAAYGLKQEQRDQVINDVLTLTDMDGRRDSLISGLSRGMQQRVSLARVLVNDPDLLLLDEPASGLDPRARIELMEILQELKRMGKTIFISSHILSELAELCDSVTIIDRGLIKYSGSMDGLLNYEQEHPVYKITLESEPDAIIAALANEPGIVSVEKTPKPREMRVTFDMTILNSSALLSKIIALNGVIDSFQRDKKHLNQAFLDLTEQGVR</sequence>
<gene>
    <name evidence="6" type="primary">yxlF_1</name>
    <name evidence="6" type="ORF">HG66A1_30600</name>
</gene>
<name>A0A517PPG0_9PLAN</name>
<comment type="similarity">
    <text evidence="1">Belongs to the ABC transporter superfamily.</text>
</comment>
<dbReference type="PROSITE" id="PS50893">
    <property type="entry name" value="ABC_TRANSPORTER_2"/>
    <property type="match status" value="1"/>
</dbReference>
<dbReference type="GO" id="GO:0005524">
    <property type="term" value="F:ATP binding"/>
    <property type="evidence" value="ECO:0007669"/>
    <property type="project" value="UniProtKB-KW"/>
</dbReference>
<keyword evidence="7" id="KW-1185">Reference proteome</keyword>
<dbReference type="GO" id="GO:0016887">
    <property type="term" value="F:ATP hydrolysis activity"/>
    <property type="evidence" value="ECO:0007669"/>
    <property type="project" value="InterPro"/>
</dbReference>
<evidence type="ECO:0000256" key="2">
    <source>
        <dbReference type="ARBA" id="ARBA00022448"/>
    </source>
</evidence>
<evidence type="ECO:0000313" key="6">
    <source>
        <dbReference type="EMBL" id="QDT21261.1"/>
    </source>
</evidence>
<dbReference type="InterPro" id="IPR003439">
    <property type="entry name" value="ABC_transporter-like_ATP-bd"/>
</dbReference>
<evidence type="ECO:0000256" key="3">
    <source>
        <dbReference type="ARBA" id="ARBA00022741"/>
    </source>
</evidence>
<reference evidence="6 7" key="1">
    <citation type="submission" date="2019-02" db="EMBL/GenBank/DDBJ databases">
        <title>Deep-cultivation of Planctomycetes and their phenomic and genomic characterization uncovers novel biology.</title>
        <authorList>
            <person name="Wiegand S."/>
            <person name="Jogler M."/>
            <person name="Boedeker C."/>
            <person name="Pinto D."/>
            <person name="Vollmers J."/>
            <person name="Rivas-Marin E."/>
            <person name="Kohn T."/>
            <person name="Peeters S.H."/>
            <person name="Heuer A."/>
            <person name="Rast P."/>
            <person name="Oberbeckmann S."/>
            <person name="Bunk B."/>
            <person name="Jeske O."/>
            <person name="Meyerdierks A."/>
            <person name="Storesund J.E."/>
            <person name="Kallscheuer N."/>
            <person name="Luecker S."/>
            <person name="Lage O.M."/>
            <person name="Pohl T."/>
            <person name="Merkel B.J."/>
            <person name="Hornburger P."/>
            <person name="Mueller R.-W."/>
            <person name="Bruemmer F."/>
            <person name="Labrenz M."/>
            <person name="Spormann A.M."/>
            <person name="Op den Camp H."/>
            <person name="Overmann J."/>
            <person name="Amann R."/>
            <person name="Jetten M.S.M."/>
            <person name="Mascher T."/>
            <person name="Medema M.H."/>
            <person name="Devos D.P."/>
            <person name="Kaster A.-K."/>
            <person name="Ovreas L."/>
            <person name="Rohde M."/>
            <person name="Galperin M.Y."/>
            <person name="Jogler C."/>
        </authorList>
    </citation>
    <scope>NUCLEOTIDE SEQUENCE [LARGE SCALE GENOMIC DNA]</scope>
    <source>
        <strain evidence="6 7">HG66A1</strain>
    </source>
</reference>
<organism evidence="6 7">
    <name type="scientific">Gimesia chilikensis</name>
    <dbReference type="NCBI Taxonomy" id="2605989"/>
    <lineage>
        <taxon>Bacteria</taxon>
        <taxon>Pseudomonadati</taxon>
        <taxon>Planctomycetota</taxon>
        <taxon>Planctomycetia</taxon>
        <taxon>Planctomycetales</taxon>
        <taxon>Planctomycetaceae</taxon>
        <taxon>Gimesia</taxon>
    </lineage>
</organism>
<proteinExistence type="inferred from homology"/>
<dbReference type="PANTHER" id="PTHR43335:SF3">
    <property type="entry name" value="ABC TRANSPORTER"/>
    <property type="match status" value="1"/>
</dbReference>
<dbReference type="EMBL" id="CP036266">
    <property type="protein sequence ID" value="QDT21261.1"/>
    <property type="molecule type" value="Genomic_DNA"/>
</dbReference>
<dbReference type="CDD" id="cd03230">
    <property type="entry name" value="ABC_DR_subfamily_A"/>
    <property type="match status" value="1"/>
</dbReference>
<dbReference type="AlphaFoldDB" id="A0A517PPG0"/>
<dbReference type="SMART" id="SM00382">
    <property type="entry name" value="AAA"/>
    <property type="match status" value="1"/>
</dbReference>
<evidence type="ECO:0000313" key="7">
    <source>
        <dbReference type="Proteomes" id="UP000320421"/>
    </source>
</evidence>
<keyword evidence="3" id="KW-0547">Nucleotide-binding</keyword>
<dbReference type="RefSeq" id="WP_145185298.1">
    <property type="nucleotide sequence ID" value="NZ_CP036266.1"/>
</dbReference>
<dbReference type="Gene3D" id="3.40.50.300">
    <property type="entry name" value="P-loop containing nucleotide triphosphate hydrolases"/>
    <property type="match status" value="1"/>
</dbReference>